<name>A0A2P2Q185_RHIMU</name>
<evidence type="ECO:0000313" key="1">
    <source>
        <dbReference type="EMBL" id="MBX60679.1"/>
    </source>
</evidence>
<sequence length="26" mass="3089">MTPESAMCVACRKSDFSNEYTTRQWF</sequence>
<accession>A0A2P2Q185</accession>
<proteinExistence type="predicted"/>
<dbReference type="AlphaFoldDB" id="A0A2P2Q185"/>
<protein>
    <submittedName>
        <fullName evidence="1">Uncharacterized protein</fullName>
    </submittedName>
</protein>
<dbReference type="EMBL" id="GGEC01080195">
    <property type="protein sequence ID" value="MBX60679.1"/>
    <property type="molecule type" value="Transcribed_RNA"/>
</dbReference>
<organism evidence="1">
    <name type="scientific">Rhizophora mucronata</name>
    <name type="common">Asiatic mangrove</name>
    <dbReference type="NCBI Taxonomy" id="61149"/>
    <lineage>
        <taxon>Eukaryota</taxon>
        <taxon>Viridiplantae</taxon>
        <taxon>Streptophyta</taxon>
        <taxon>Embryophyta</taxon>
        <taxon>Tracheophyta</taxon>
        <taxon>Spermatophyta</taxon>
        <taxon>Magnoliopsida</taxon>
        <taxon>eudicotyledons</taxon>
        <taxon>Gunneridae</taxon>
        <taxon>Pentapetalae</taxon>
        <taxon>rosids</taxon>
        <taxon>fabids</taxon>
        <taxon>Malpighiales</taxon>
        <taxon>Rhizophoraceae</taxon>
        <taxon>Rhizophora</taxon>
    </lineage>
</organism>
<reference evidence="1" key="1">
    <citation type="submission" date="2018-02" db="EMBL/GenBank/DDBJ databases">
        <title>Rhizophora mucronata_Transcriptome.</title>
        <authorList>
            <person name="Meera S.P."/>
            <person name="Sreeshan A."/>
            <person name="Augustine A."/>
        </authorList>
    </citation>
    <scope>NUCLEOTIDE SEQUENCE</scope>
    <source>
        <tissue evidence="1">Leaf</tissue>
    </source>
</reference>